<keyword evidence="1" id="KW-1133">Transmembrane helix</keyword>
<sequence length="270" mass="28816">MTGRPADQDDRPGRVALTLRPVGYLLIGVVWSAIWLVGLLLLVGSVPFLAYVDPEPLVRGVGERLANPVEAIALVVIAWPILALAIGPGGWFVLTASWPLAVLSFVYLARALNPAYAGEKLSFTTRAPRGSTFGPPTLSGVALSLQPVRTTSFTDAVMRFYVAGWTLDGRTVLAMIPAGLAWPLAVLALIPGVSGTVHVVAGTLAVALVASSVVLGTRAFRRRFGPDGDVVASTEARPLTELTADERRARRARLEKQRRARLRRGGITRP</sequence>
<feature type="transmembrane region" description="Helical" evidence="1">
    <location>
        <begin position="71"/>
        <end position="94"/>
    </location>
</feature>
<keyword evidence="1" id="KW-0472">Membrane</keyword>
<dbReference type="Proteomes" id="UP001501138">
    <property type="component" value="Unassembled WGS sequence"/>
</dbReference>
<dbReference type="RefSeq" id="WP_344246259.1">
    <property type="nucleotide sequence ID" value="NZ_BAAAPM010000003.1"/>
</dbReference>
<keyword evidence="1" id="KW-0812">Transmembrane</keyword>
<keyword evidence="3" id="KW-1185">Reference proteome</keyword>
<organism evidence="2 3">
    <name type="scientific">Isoptericola hypogeus</name>
    <dbReference type="NCBI Taxonomy" id="300179"/>
    <lineage>
        <taxon>Bacteria</taxon>
        <taxon>Bacillati</taxon>
        <taxon>Actinomycetota</taxon>
        <taxon>Actinomycetes</taxon>
        <taxon>Micrococcales</taxon>
        <taxon>Promicromonosporaceae</taxon>
        <taxon>Isoptericola</taxon>
    </lineage>
</organism>
<evidence type="ECO:0000313" key="2">
    <source>
        <dbReference type="EMBL" id="GAA1715822.1"/>
    </source>
</evidence>
<proteinExistence type="predicted"/>
<name>A0ABP4V3M6_9MICO</name>
<accession>A0ABP4V3M6</accession>
<gene>
    <name evidence="2" type="ORF">GCM10009809_09960</name>
</gene>
<evidence type="ECO:0000256" key="1">
    <source>
        <dbReference type="SAM" id="Phobius"/>
    </source>
</evidence>
<evidence type="ECO:0000313" key="3">
    <source>
        <dbReference type="Proteomes" id="UP001501138"/>
    </source>
</evidence>
<protein>
    <submittedName>
        <fullName evidence="2">Uncharacterized protein</fullName>
    </submittedName>
</protein>
<reference evidence="3" key="1">
    <citation type="journal article" date="2019" name="Int. J. Syst. Evol. Microbiol.">
        <title>The Global Catalogue of Microorganisms (GCM) 10K type strain sequencing project: providing services to taxonomists for standard genome sequencing and annotation.</title>
        <authorList>
            <consortium name="The Broad Institute Genomics Platform"/>
            <consortium name="The Broad Institute Genome Sequencing Center for Infectious Disease"/>
            <person name="Wu L."/>
            <person name="Ma J."/>
        </authorList>
    </citation>
    <scope>NUCLEOTIDE SEQUENCE [LARGE SCALE GENOMIC DNA]</scope>
    <source>
        <strain evidence="3">JCM 15589</strain>
    </source>
</reference>
<comment type="caution">
    <text evidence="2">The sequence shown here is derived from an EMBL/GenBank/DDBJ whole genome shotgun (WGS) entry which is preliminary data.</text>
</comment>
<feature type="transmembrane region" description="Helical" evidence="1">
    <location>
        <begin position="21"/>
        <end position="51"/>
    </location>
</feature>
<feature type="transmembrane region" description="Helical" evidence="1">
    <location>
        <begin position="172"/>
        <end position="190"/>
    </location>
</feature>
<dbReference type="EMBL" id="BAAAPM010000003">
    <property type="protein sequence ID" value="GAA1715822.1"/>
    <property type="molecule type" value="Genomic_DNA"/>
</dbReference>
<feature type="transmembrane region" description="Helical" evidence="1">
    <location>
        <begin position="196"/>
        <end position="215"/>
    </location>
</feature>